<accession>A0A9P0E004</accession>
<evidence type="ECO:0000256" key="3">
    <source>
        <dbReference type="ARBA" id="ARBA00011881"/>
    </source>
</evidence>
<keyword evidence="6" id="KW-0677">Repeat</keyword>
<dbReference type="Gene3D" id="1.20.1080.10">
    <property type="entry name" value="Glycerol uptake facilitator protein"/>
    <property type="match status" value="1"/>
</dbReference>
<keyword evidence="7 11" id="KW-1133">Transmembrane helix</keyword>
<feature type="transmembrane region" description="Helical" evidence="11">
    <location>
        <begin position="158"/>
        <end position="179"/>
    </location>
</feature>
<dbReference type="SUPFAM" id="SSF81338">
    <property type="entry name" value="Aquaporin-like"/>
    <property type="match status" value="1"/>
</dbReference>
<comment type="similarity">
    <text evidence="2 10">Belongs to the MIP/aquaporin (TC 1.A.8) family.</text>
</comment>
<dbReference type="Proteomes" id="UP001153712">
    <property type="component" value="Chromosome 4"/>
</dbReference>
<dbReference type="NCBIfam" id="TIGR00861">
    <property type="entry name" value="MIP"/>
    <property type="match status" value="1"/>
</dbReference>
<dbReference type="PROSITE" id="PS00221">
    <property type="entry name" value="MIP"/>
    <property type="match status" value="1"/>
</dbReference>
<evidence type="ECO:0000256" key="4">
    <source>
        <dbReference type="ARBA" id="ARBA00022448"/>
    </source>
</evidence>
<evidence type="ECO:0000256" key="7">
    <source>
        <dbReference type="ARBA" id="ARBA00022989"/>
    </source>
</evidence>
<dbReference type="GO" id="GO:0005886">
    <property type="term" value="C:plasma membrane"/>
    <property type="evidence" value="ECO:0007669"/>
    <property type="project" value="TreeGrafter"/>
</dbReference>
<keyword evidence="5 10" id="KW-0812">Transmembrane</keyword>
<feature type="transmembrane region" description="Helical" evidence="11">
    <location>
        <begin position="40"/>
        <end position="62"/>
    </location>
</feature>
<evidence type="ECO:0000313" key="13">
    <source>
        <dbReference type="Proteomes" id="UP001153712"/>
    </source>
</evidence>
<dbReference type="PANTHER" id="PTHR19139:SF291">
    <property type="entry name" value="AQUAPORIN"/>
    <property type="match status" value="1"/>
</dbReference>
<keyword evidence="4 10" id="KW-0813">Transport</keyword>
<comment type="function">
    <text evidence="9">Forms a water-specific channel.</text>
</comment>
<evidence type="ECO:0000256" key="2">
    <source>
        <dbReference type="ARBA" id="ARBA00006175"/>
    </source>
</evidence>
<comment type="subunit">
    <text evidence="3">Homotetramer.</text>
</comment>
<proteinExistence type="inferred from homology"/>
<protein>
    <submittedName>
        <fullName evidence="12">Uncharacterized protein</fullName>
    </submittedName>
</protein>
<evidence type="ECO:0000256" key="9">
    <source>
        <dbReference type="ARBA" id="ARBA00056455"/>
    </source>
</evidence>
<name>A0A9P0E004_PHYSR</name>
<dbReference type="InterPro" id="IPR023271">
    <property type="entry name" value="Aquaporin-like"/>
</dbReference>
<dbReference type="AlphaFoldDB" id="A0A9P0E004"/>
<evidence type="ECO:0000256" key="8">
    <source>
        <dbReference type="ARBA" id="ARBA00023136"/>
    </source>
</evidence>
<dbReference type="Pfam" id="PF00230">
    <property type="entry name" value="MIP"/>
    <property type="match status" value="1"/>
</dbReference>
<sequence>MSHKPTVIVSSQRTSYIRDDASSGILGVNEFSNKNIWKALVAECLGTFVLVLIGTGSCINMGEPTTDVVPYVRIGFTFGLTIATLAQAIGHISGCHINPAVTFSLLLTGDIKLAKAICYVIVQCVGAIGGSGLLKLIVPDSRVGGFGVTAIGDKEMTAVQGMLMEAVLTFLLIFVIHGVCDSYRKDVKGSAPLAIGLAAAAAHFCGIQYTGSSINPARSFGPAVIMNSWVDHWIYWVGPLLGAAVAAAFYRLLFKVHKEESYDL</sequence>
<feature type="transmembrane region" description="Helical" evidence="11">
    <location>
        <begin position="233"/>
        <end position="254"/>
    </location>
</feature>
<dbReference type="PRINTS" id="PR00783">
    <property type="entry name" value="MINTRINSICP"/>
</dbReference>
<dbReference type="InterPro" id="IPR034294">
    <property type="entry name" value="Aquaporin_transptr"/>
</dbReference>
<dbReference type="PANTHER" id="PTHR19139">
    <property type="entry name" value="AQUAPORIN TRANSPORTER"/>
    <property type="match status" value="1"/>
</dbReference>
<dbReference type="FunFam" id="1.20.1080.10:FF:000009">
    <property type="entry name" value="aquaporin-4 isoform X1"/>
    <property type="match status" value="1"/>
</dbReference>
<feature type="transmembrane region" description="Helical" evidence="11">
    <location>
        <begin position="191"/>
        <end position="211"/>
    </location>
</feature>
<dbReference type="CDD" id="cd00333">
    <property type="entry name" value="MIP"/>
    <property type="match status" value="1"/>
</dbReference>
<dbReference type="OrthoDB" id="3222at2759"/>
<organism evidence="12 13">
    <name type="scientific">Phyllotreta striolata</name>
    <name type="common">Striped flea beetle</name>
    <name type="synonym">Crioceris striolata</name>
    <dbReference type="NCBI Taxonomy" id="444603"/>
    <lineage>
        <taxon>Eukaryota</taxon>
        <taxon>Metazoa</taxon>
        <taxon>Ecdysozoa</taxon>
        <taxon>Arthropoda</taxon>
        <taxon>Hexapoda</taxon>
        <taxon>Insecta</taxon>
        <taxon>Pterygota</taxon>
        <taxon>Neoptera</taxon>
        <taxon>Endopterygota</taxon>
        <taxon>Coleoptera</taxon>
        <taxon>Polyphaga</taxon>
        <taxon>Cucujiformia</taxon>
        <taxon>Chrysomeloidea</taxon>
        <taxon>Chrysomelidae</taxon>
        <taxon>Galerucinae</taxon>
        <taxon>Alticini</taxon>
        <taxon>Phyllotreta</taxon>
    </lineage>
</organism>
<feature type="transmembrane region" description="Helical" evidence="11">
    <location>
        <begin position="74"/>
        <end position="95"/>
    </location>
</feature>
<dbReference type="InterPro" id="IPR022357">
    <property type="entry name" value="MIP_CS"/>
</dbReference>
<dbReference type="GO" id="GO:0015250">
    <property type="term" value="F:water channel activity"/>
    <property type="evidence" value="ECO:0007669"/>
    <property type="project" value="UniProtKB-ARBA"/>
</dbReference>
<dbReference type="InterPro" id="IPR000425">
    <property type="entry name" value="MIP"/>
</dbReference>
<evidence type="ECO:0000256" key="1">
    <source>
        <dbReference type="ARBA" id="ARBA00004141"/>
    </source>
</evidence>
<comment type="subcellular location">
    <subcellularLocation>
        <location evidence="1">Membrane</location>
        <topology evidence="1">Multi-pass membrane protein</topology>
    </subcellularLocation>
</comment>
<evidence type="ECO:0000256" key="5">
    <source>
        <dbReference type="ARBA" id="ARBA00022692"/>
    </source>
</evidence>
<evidence type="ECO:0000256" key="6">
    <source>
        <dbReference type="ARBA" id="ARBA00022737"/>
    </source>
</evidence>
<evidence type="ECO:0000256" key="10">
    <source>
        <dbReference type="RuleBase" id="RU000477"/>
    </source>
</evidence>
<evidence type="ECO:0000313" key="12">
    <source>
        <dbReference type="EMBL" id="CAH1184925.1"/>
    </source>
</evidence>
<gene>
    <name evidence="12" type="ORF">PHYEVI_LOCUS8110</name>
</gene>
<dbReference type="EMBL" id="OU900097">
    <property type="protein sequence ID" value="CAH1184925.1"/>
    <property type="molecule type" value="Genomic_DNA"/>
</dbReference>
<keyword evidence="13" id="KW-1185">Reference proteome</keyword>
<evidence type="ECO:0000256" key="11">
    <source>
        <dbReference type="SAM" id="Phobius"/>
    </source>
</evidence>
<feature type="transmembrane region" description="Helical" evidence="11">
    <location>
        <begin position="116"/>
        <end position="138"/>
    </location>
</feature>
<dbReference type="GO" id="GO:0048878">
    <property type="term" value="P:chemical homeostasis"/>
    <property type="evidence" value="ECO:0007669"/>
    <property type="project" value="UniProtKB-ARBA"/>
</dbReference>
<reference evidence="12" key="1">
    <citation type="submission" date="2022-01" db="EMBL/GenBank/DDBJ databases">
        <authorList>
            <person name="King R."/>
        </authorList>
    </citation>
    <scope>NUCLEOTIDE SEQUENCE</scope>
</reference>
<keyword evidence="8 11" id="KW-0472">Membrane</keyword>